<accession>A0A2T1KDR4</accession>
<dbReference type="RefSeq" id="WP_106762187.1">
    <property type="nucleotide sequence ID" value="NZ_PXNP01000053.1"/>
</dbReference>
<dbReference type="EMBL" id="PXNP01000053">
    <property type="protein sequence ID" value="PSF08261.1"/>
    <property type="molecule type" value="Genomic_DNA"/>
</dbReference>
<organism evidence="1 2">
    <name type="scientific">Marinobacter fuscus</name>
    <dbReference type="NCBI Taxonomy" id="2109942"/>
    <lineage>
        <taxon>Bacteria</taxon>
        <taxon>Pseudomonadati</taxon>
        <taxon>Pseudomonadota</taxon>
        <taxon>Gammaproteobacteria</taxon>
        <taxon>Pseudomonadales</taxon>
        <taxon>Marinobacteraceae</taxon>
        <taxon>Marinobacter</taxon>
    </lineage>
</organism>
<evidence type="ECO:0000313" key="2">
    <source>
        <dbReference type="Proteomes" id="UP000239866"/>
    </source>
</evidence>
<dbReference type="Proteomes" id="UP000239866">
    <property type="component" value="Unassembled WGS sequence"/>
</dbReference>
<proteinExistence type="predicted"/>
<reference evidence="1 2" key="1">
    <citation type="submission" date="2018-03" db="EMBL/GenBank/DDBJ databases">
        <title>Marinobacter brunus sp. nov., a marine bacterium of Gamma-proteobacteria isolated from the surface seawater of the South China Sea.</title>
        <authorList>
            <person name="Cheng H."/>
            <person name="Wu Y.-H."/>
            <person name="Xamxidin M."/>
            <person name="Xu X.-W."/>
        </authorList>
    </citation>
    <scope>NUCLEOTIDE SEQUENCE [LARGE SCALE GENOMIC DNA]</scope>
    <source>
        <strain evidence="1 2">NH169-3</strain>
    </source>
</reference>
<gene>
    <name evidence="1" type="ORF">C7H09_08845</name>
</gene>
<protein>
    <recommendedName>
        <fullName evidence="3">Adenylate cyclase</fullName>
    </recommendedName>
</protein>
<name>A0A2T1KDR4_9GAMM</name>
<sequence>MRGGQTKNAALTTALAFHYQVLIGLEKCFALEEGQSIWFEKDGDVSLISPNTLTSSQTEVKDYSAALTDHHENFWKTLKNWLATEFDHTQYGVLVLHTTQAFGSTTQLKDWNTQTADQRLQVLKDIYAERTNEQLNSEKPSDIIKLQKTVMACSEALLKSVLGKVTLFTEADNAQNLEQCILAKPVGIPKNNLSSYLQGLVGFVYAQATQHSWSISQLAFRAKCEELTALLCKREFTFPVFSGYEASDLEVELHQDKLFVQKIAEIEHHAMIPDAIGNWLELQNSFLEQLDEYPLYKDKTVTYQNQLVKKYKLAYSSAQLESVDAIKSSKLLYNKTMQEHPLNMGNDIPPIEYKNGLIHDAMDDEERDLKWRVEP</sequence>
<dbReference type="AlphaFoldDB" id="A0A2T1KDR4"/>
<comment type="caution">
    <text evidence="1">The sequence shown here is derived from an EMBL/GenBank/DDBJ whole genome shotgun (WGS) entry which is preliminary data.</text>
</comment>
<evidence type="ECO:0008006" key="3">
    <source>
        <dbReference type="Google" id="ProtNLM"/>
    </source>
</evidence>
<keyword evidence="2" id="KW-1185">Reference proteome</keyword>
<dbReference type="OrthoDB" id="8564076at2"/>
<evidence type="ECO:0000313" key="1">
    <source>
        <dbReference type="EMBL" id="PSF08261.1"/>
    </source>
</evidence>